<evidence type="ECO:0000256" key="1">
    <source>
        <dbReference type="SAM" id="SignalP"/>
    </source>
</evidence>
<evidence type="ECO:0008006" key="3">
    <source>
        <dbReference type="Google" id="ProtNLM"/>
    </source>
</evidence>
<feature type="signal peptide" evidence="1">
    <location>
        <begin position="1"/>
        <end position="19"/>
    </location>
</feature>
<dbReference type="Pfam" id="PF16984">
    <property type="entry name" value="Grp7_allergen"/>
    <property type="match status" value="1"/>
</dbReference>
<dbReference type="InterPro" id="IPR020234">
    <property type="entry name" value="Mite_allergen_group-7"/>
</dbReference>
<accession>A0A1B6G6K6</accession>
<gene>
    <name evidence="2" type="ORF">g.12187</name>
</gene>
<name>A0A1B6G6K6_9HEMI</name>
<dbReference type="InterPro" id="IPR038602">
    <property type="entry name" value="Mite_allergen_7_sf"/>
</dbReference>
<organism evidence="2">
    <name type="scientific">Cuerna arida</name>
    <dbReference type="NCBI Taxonomy" id="1464854"/>
    <lineage>
        <taxon>Eukaryota</taxon>
        <taxon>Metazoa</taxon>
        <taxon>Ecdysozoa</taxon>
        <taxon>Arthropoda</taxon>
        <taxon>Hexapoda</taxon>
        <taxon>Insecta</taxon>
        <taxon>Pterygota</taxon>
        <taxon>Neoptera</taxon>
        <taxon>Paraneoptera</taxon>
        <taxon>Hemiptera</taxon>
        <taxon>Auchenorrhyncha</taxon>
        <taxon>Membracoidea</taxon>
        <taxon>Cicadellidae</taxon>
        <taxon>Cicadellinae</taxon>
        <taxon>Proconiini</taxon>
        <taxon>Cuerna</taxon>
    </lineage>
</organism>
<dbReference type="AlphaFoldDB" id="A0A1B6G6K6"/>
<protein>
    <recommendedName>
        <fullName evidence="3">Lipid-binding serum glycoprotein N-terminal domain-containing protein</fullName>
    </recommendedName>
</protein>
<evidence type="ECO:0000313" key="2">
    <source>
        <dbReference type="EMBL" id="JAS58062.1"/>
    </source>
</evidence>
<dbReference type="Gene3D" id="3.15.10.50">
    <property type="match status" value="1"/>
</dbReference>
<sequence>MSDITGTLWFLLLAVAVHADIYSFNDEMDGFLNKFTEDIRLAQNSQVPLPNVHAQYFKQVLFLNFYTEVNCTNGTFQDMTSIRRSGNATMVTAKEYFLFRTEFGFDDLRIGYNYEARFMGIPFFGTLDLVVENNSIYLELLVNLTSDRCSGNVVTIRNMRITALNNIMFNVTGFSIVNPLMSRWLTHSFTNVSAGVKASIEEALMDFFKSNLREFDFCKFGTVPENIPFDDMESSEEYILPKGGNFNMSNDISLNTFLS</sequence>
<reference evidence="2" key="1">
    <citation type="submission" date="2015-11" db="EMBL/GenBank/DDBJ databases">
        <title>De novo transcriptome assembly of four potential Pierce s Disease insect vectors from Arizona vineyards.</title>
        <authorList>
            <person name="Tassone E.E."/>
        </authorList>
    </citation>
    <scope>NUCLEOTIDE SEQUENCE</scope>
</reference>
<keyword evidence="1" id="KW-0732">Signal</keyword>
<proteinExistence type="predicted"/>
<dbReference type="EMBL" id="GECZ01011707">
    <property type="protein sequence ID" value="JAS58062.1"/>
    <property type="molecule type" value="Transcribed_RNA"/>
</dbReference>
<feature type="chain" id="PRO_5008583355" description="Lipid-binding serum glycoprotein N-terminal domain-containing protein" evidence="1">
    <location>
        <begin position="20"/>
        <end position="259"/>
    </location>
</feature>